<organism evidence="4 5">
    <name type="scientific">Candidatus Gottesmanbacteria bacterium GW2011_GWA2_43_14</name>
    <dbReference type="NCBI Taxonomy" id="1618443"/>
    <lineage>
        <taxon>Bacteria</taxon>
        <taxon>Candidatus Gottesmaniibacteriota</taxon>
    </lineage>
</organism>
<keyword evidence="2" id="KW-0808">Transferase</keyword>
<dbReference type="CDD" id="cd02440">
    <property type="entry name" value="AdoMet_MTases"/>
    <property type="match status" value="1"/>
</dbReference>
<dbReference type="PANTHER" id="PTHR13610:SF9">
    <property type="entry name" value="FI06469P"/>
    <property type="match status" value="1"/>
</dbReference>
<evidence type="ECO:0008006" key="6">
    <source>
        <dbReference type="Google" id="ProtNLM"/>
    </source>
</evidence>
<evidence type="ECO:0000256" key="2">
    <source>
        <dbReference type="ARBA" id="ARBA00022679"/>
    </source>
</evidence>
<dbReference type="AlphaFoldDB" id="A0A0G1DIM1"/>
<accession>A0A0G1DIM1</accession>
<comment type="caution">
    <text evidence="4">The sequence shown here is derived from an EMBL/GenBank/DDBJ whole genome shotgun (WGS) entry which is preliminary data.</text>
</comment>
<dbReference type="Gene3D" id="3.40.50.150">
    <property type="entry name" value="Vaccinia Virus protein VP39"/>
    <property type="match status" value="1"/>
</dbReference>
<dbReference type="Pfam" id="PF02353">
    <property type="entry name" value="CMAS"/>
    <property type="match status" value="1"/>
</dbReference>
<evidence type="ECO:0000313" key="4">
    <source>
        <dbReference type="EMBL" id="KKS97544.1"/>
    </source>
</evidence>
<dbReference type="SUPFAM" id="SSF53335">
    <property type="entry name" value="S-adenosyl-L-methionine-dependent methyltransferases"/>
    <property type="match status" value="1"/>
</dbReference>
<sequence>MSAYEIPYVPSAPDRVKTMLELAGIRPGEKMLDLGAGEGNLVLAFAQKGVKATGVEIDRRRAETAKKNVEKADLDSLAEIYHRNFWYEDVSFYDIITIYGISMIMYRLSRKLKKEAKSGCRIISNTFLLPDWDISGMDNNIYLYIR</sequence>
<name>A0A0G1DIM1_9BACT</name>
<keyword evidence="3" id="KW-0949">S-adenosyl-L-methionine</keyword>
<evidence type="ECO:0000256" key="3">
    <source>
        <dbReference type="ARBA" id="ARBA00022691"/>
    </source>
</evidence>
<evidence type="ECO:0000256" key="1">
    <source>
        <dbReference type="ARBA" id="ARBA00022603"/>
    </source>
</evidence>
<dbReference type="PANTHER" id="PTHR13610">
    <property type="entry name" value="METHYLTRANSFERASE DOMAIN-CONTAINING PROTEIN"/>
    <property type="match status" value="1"/>
</dbReference>
<dbReference type="InterPro" id="IPR026170">
    <property type="entry name" value="FAM173A/B"/>
</dbReference>
<proteinExistence type="predicted"/>
<dbReference type="InterPro" id="IPR029063">
    <property type="entry name" value="SAM-dependent_MTases_sf"/>
</dbReference>
<gene>
    <name evidence="4" type="ORF">UV73_C0008G0064</name>
</gene>
<dbReference type="Proteomes" id="UP000034894">
    <property type="component" value="Unassembled WGS sequence"/>
</dbReference>
<protein>
    <recommendedName>
        <fullName evidence="6">Methyltransferase domain-containing protein</fullName>
    </recommendedName>
</protein>
<dbReference type="GO" id="GO:0032259">
    <property type="term" value="P:methylation"/>
    <property type="evidence" value="ECO:0007669"/>
    <property type="project" value="UniProtKB-KW"/>
</dbReference>
<keyword evidence="1" id="KW-0489">Methyltransferase</keyword>
<dbReference type="EMBL" id="LCFP01000008">
    <property type="protein sequence ID" value="KKS97544.1"/>
    <property type="molecule type" value="Genomic_DNA"/>
</dbReference>
<reference evidence="4 5" key="1">
    <citation type="journal article" date="2015" name="Nature">
        <title>rRNA introns, odd ribosomes, and small enigmatic genomes across a large radiation of phyla.</title>
        <authorList>
            <person name="Brown C.T."/>
            <person name="Hug L.A."/>
            <person name="Thomas B.C."/>
            <person name="Sharon I."/>
            <person name="Castelle C.J."/>
            <person name="Singh A."/>
            <person name="Wilkins M.J."/>
            <person name="Williams K.H."/>
            <person name="Banfield J.F."/>
        </authorList>
    </citation>
    <scope>NUCLEOTIDE SEQUENCE [LARGE SCALE GENOMIC DNA]</scope>
</reference>
<evidence type="ECO:0000313" key="5">
    <source>
        <dbReference type="Proteomes" id="UP000034894"/>
    </source>
</evidence>
<dbReference type="GO" id="GO:0016279">
    <property type="term" value="F:protein-lysine N-methyltransferase activity"/>
    <property type="evidence" value="ECO:0007669"/>
    <property type="project" value="InterPro"/>
</dbReference>